<evidence type="ECO:0000256" key="3">
    <source>
        <dbReference type="ARBA" id="ARBA00021035"/>
    </source>
</evidence>
<evidence type="ECO:0000256" key="1">
    <source>
        <dbReference type="ARBA" id="ARBA00004496"/>
    </source>
</evidence>
<evidence type="ECO:0000259" key="12">
    <source>
        <dbReference type="Pfam" id="PF02767"/>
    </source>
</evidence>
<organism evidence="13 14">
    <name type="scientific">Escherichia coli</name>
    <dbReference type="NCBI Taxonomy" id="562"/>
    <lineage>
        <taxon>Bacteria</taxon>
        <taxon>Pseudomonadati</taxon>
        <taxon>Pseudomonadota</taxon>
        <taxon>Gammaproteobacteria</taxon>
        <taxon>Enterobacterales</taxon>
        <taxon>Enterobacteriaceae</taxon>
        <taxon>Escherichia</taxon>
    </lineage>
</organism>
<keyword evidence="4" id="KW-0963">Cytoplasm</keyword>
<evidence type="ECO:0000256" key="5">
    <source>
        <dbReference type="ARBA" id="ARBA00022679"/>
    </source>
</evidence>
<feature type="domain" description="DNA polymerase III beta sliding clamp central" evidence="12">
    <location>
        <begin position="5"/>
        <end position="88"/>
    </location>
</feature>
<evidence type="ECO:0000313" key="13">
    <source>
        <dbReference type="EMBL" id="STL87583.1"/>
    </source>
</evidence>
<gene>
    <name evidence="13" type="primary">dnaN_2</name>
    <name evidence="13" type="ORF">NCTC13148_04025</name>
</gene>
<comment type="similarity">
    <text evidence="2">Belongs to the beta sliding clamp family.</text>
</comment>
<dbReference type="GO" id="GO:0008408">
    <property type="term" value="F:3'-5' exonuclease activity"/>
    <property type="evidence" value="ECO:0007669"/>
    <property type="project" value="InterPro"/>
</dbReference>
<dbReference type="PANTHER" id="PTHR30478:SF0">
    <property type="entry name" value="BETA SLIDING CLAMP"/>
    <property type="match status" value="1"/>
</dbReference>
<keyword evidence="8" id="KW-0239">DNA-directed DNA polymerase</keyword>
<evidence type="ECO:0000256" key="10">
    <source>
        <dbReference type="ARBA" id="ARBA00030988"/>
    </source>
</evidence>
<dbReference type="AlphaFoldDB" id="A0A377C8H2"/>
<evidence type="ECO:0000256" key="11">
    <source>
        <dbReference type="ARBA" id="ARBA00033276"/>
    </source>
</evidence>
<keyword evidence="6 13" id="KW-0548">Nucleotidyltransferase</keyword>
<evidence type="ECO:0000256" key="4">
    <source>
        <dbReference type="ARBA" id="ARBA00022490"/>
    </source>
</evidence>
<dbReference type="GO" id="GO:0006271">
    <property type="term" value="P:DNA strand elongation involved in DNA replication"/>
    <property type="evidence" value="ECO:0007669"/>
    <property type="project" value="TreeGrafter"/>
</dbReference>
<comment type="subcellular location">
    <subcellularLocation>
        <location evidence="1">Cytoplasm</location>
    </subcellularLocation>
</comment>
<dbReference type="GO" id="GO:0003887">
    <property type="term" value="F:DNA-directed DNA polymerase activity"/>
    <property type="evidence" value="ECO:0007669"/>
    <property type="project" value="UniProtKB-KW"/>
</dbReference>
<dbReference type="Gene3D" id="3.10.150.10">
    <property type="entry name" value="DNA Polymerase III, subunit A, domain 2"/>
    <property type="match status" value="1"/>
</dbReference>
<evidence type="ECO:0000313" key="14">
    <source>
        <dbReference type="Proteomes" id="UP000254255"/>
    </source>
</evidence>
<dbReference type="InterPro" id="IPR046938">
    <property type="entry name" value="DNA_clamp_sf"/>
</dbReference>
<dbReference type="GO" id="GO:0005737">
    <property type="term" value="C:cytoplasm"/>
    <property type="evidence" value="ECO:0007669"/>
    <property type="project" value="UniProtKB-SubCell"/>
</dbReference>
<dbReference type="Pfam" id="PF02767">
    <property type="entry name" value="DNA_pol3_beta_2"/>
    <property type="match status" value="1"/>
</dbReference>
<dbReference type="InterPro" id="IPR022637">
    <property type="entry name" value="DNA_polIII_beta_cen"/>
</dbReference>
<sequence length="134" mass="14948">MVCCLKTEGEELRTVATDGHRLAVCSMPIGQSLPSHSVIVPRKGVIELMRMLDGGDNPLRVQIGSNNIRAHVGDFIFTSKLVDGRFPDYRRVLPKTRTNIWKLAAICSSRRLLARRFSLTRNSAAYVFMSAKTS</sequence>
<dbReference type="GO" id="GO:0009360">
    <property type="term" value="C:DNA polymerase III complex"/>
    <property type="evidence" value="ECO:0007669"/>
    <property type="project" value="InterPro"/>
</dbReference>
<evidence type="ECO:0000256" key="8">
    <source>
        <dbReference type="ARBA" id="ARBA00022932"/>
    </source>
</evidence>
<keyword evidence="7" id="KW-0235">DNA replication</keyword>
<dbReference type="EMBL" id="UGET01000004">
    <property type="protein sequence ID" value="STL87583.1"/>
    <property type="molecule type" value="Genomic_DNA"/>
</dbReference>
<dbReference type="CDD" id="cd00140">
    <property type="entry name" value="beta_clamp"/>
    <property type="match status" value="1"/>
</dbReference>
<evidence type="ECO:0000256" key="6">
    <source>
        <dbReference type="ARBA" id="ARBA00022695"/>
    </source>
</evidence>
<dbReference type="GO" id="GO:0003677">
    <property type="term" value="F:DNA binding"/>
    <property type="evidence" value="ECO:0007669"/>
    <property type="project" value="UniProtKB-KW"/>
</dbReference>
<proteinExistence type="inferred from homology"/>
<evidence type="ECO:0000256" key="7">
    <source>
        <dbReference type="ARBA" id="ARBA00022705"/>
    </source>
</evidence>
<reference evidence="13 14" key="1">
    <citation type="submission" date="2018-06" db="EMBL/GenBank/DDBJ databases">
        <authorList>
            <consortium name="Pathogen Informatics"/>
            <person name="Doyle S."/>
        </authorList>
    </citation>
    <scope>NUCLEOTIDE SEQUENCE [LARGE SCALE GENOMIC DNA]</scope>
    <source>
        <strain evidence="13 14">NCTC13148</strain>
    </source>
</reference>
<protein>
    <recommendedName>
        <fullName evidence="3">Beta sliding clamp</fullName>
    </recommendedName>
    <alternativeName>
        <fullName evidence="11">Beta-clamp processivity factor</fullName>
    </alternativeName>
    <alternativeName>
        <fullName evidence="10">DNA polymerase III beta sliding clamp subunit</fullName>
    </alternativeName>
</protein>
<evidence type="ECO:0000256" key="9">
    <source>
        <dbReference type="ARBA" id="ARBA00023125"/>
    </source>
</evidence>
<keyword evidence="5 13" id="KW-0808">Transferase</keyword>
<keyword evidence="9" id="KW-0238">DNA-binding</keyword>
<dbReference type="Proteomes" id="UP000254255">
    <property type="component" value="Unassembled WGS sequence"/>
</dbReference>
<dbReference type="SUPFAM" id="SSF55979">
    <property type="entry name" value="DNA clamp"/>
    <property type="match status" value="1"/>
</dbReference>
<name>A0A377C8H2_ECOLX</name>
<dbReference type="PANTHER" id="PTHR30478">
    <property type="entry name" value="DNA POLYMERASE III SUBUNIT BETA"/>
    <property type="match status" value="1"/>
</dbReference>
<accession>A0A377C8H2</accession>
<dbReference type="InterPro" id="IPR001001">
    <property type="entry name" value="DNA_polIII_beta"/>
</dbReference>
<evidence type="ECO:0000256" key="2">
    <source>
        <dbReference type="ARBA" id="ARBA00010752"/>
    </source>
</evidence>